<dbReference type="InterPro" id="IPR008969">
    <property type="entry name" value="CarboxyPept-like_regulatory"/>
</dbReference>
<feature type="transmembrane region" description="Helical" evidence="1">
    <location>
        <begin position="75"/>
        <end position="96"/>
    </location>
</feature>
<keyword evidence="1" id="KW-0472">Membrane</keyword>
<name>A0A556MTP6_9SPHI</name>
<dbReference type="SUPFAM" id="SSF49464">
    <property type="entry name" value="Carboxypeptidase regulatory domain-like"/>
    <property type="match status" value="1"/>
</dbReference>
<protein>
    <recommendedName>
        <fullName evidence="4">Carboxypeptidase-like regulatory domain-containing protein</fullName>
    </recommendedName>
</protein>
<gene>
    <name evidence="2" type="ORF">FO440_03770</name>
</gene>
<dbReference type="AlphaFoldDB" id="A0A556MTP6"/>
<keyword evidence="1" id="KW-0812">Transmembrane</keyword>
<dbReference type="Proteomes" id="UP000318733">
    <property type="component" value="Unassembled WGS sequence"/>
</dbReference>
<evidence type="ECO:0008006" key="4">
    <source>
        <dbReference type="Google" id="ProtNLM"/>
    </source>
</evidence>
<evidence type="ECO:0000313" key="2">
    <source>
        <dbReference type="EMBL" id="TSJ43321.1"/>
    </source>
</evidence>
<evidence type="ECO:0000256" key="1">
    <source>
        <dbReference type="SAM" id="Phobius"/>
    </source>
</evidence>
<evidence type="ECO:0000313" key="3">
    <source>
        <dbReference type="Proteomes" id="UP000318733"/>
    </source>
</evidence>
<dbReference type="EMBL" id="VLPK01000001">
    <property type="protein sequence ID" value="TSJ43321.1"/>
    <property type="molecule type" value="Genomic_DNA"/>
</dbReference>
<sequence length="448" mass="49767">MSDKNNNIQQIDKYLKGKLDNKAMHLIEREAQDDPFFTDALDGYEKEGVFPAQSFSDLRSRLNERVAKKQRNKLLLWRIIPIAACLLLTVGAGYWFSAHKQKQLQYANNVPPVTHKAQPQPVTPATISKDTSKAILEKPAYIAKSKSVKKSAPLADILKKVQRIKVDSDGKIAEKGDAKLIARVNAKEYKGGSVSDALKKLPRDIAENEPAKGSSYPITGKEVQDNPIGNKEQLLQGKVADLNIQNGSKSTNDLITISGIVTDNNGKAISGANVYNGSRGVAKTDTNGRYHALVNKDSLITFTNLGYGTQSFKAAHEKYNVVMQEQPTSLAEVNIRGYVKRNRDEQTGSSYIITGKANPCKENAHFKRRFFKKIAIAEKYVTEHANKDTLTISDGKFYRALKFITKHAPSTIKADKAGNAGYSDLKIFELNKTGWLNWYESNKCNNLK</sequence>
<accession>A0A556MTP6</accession>
<keyword evidence="3" id="KW-1185">Reference proteome</keyword>
<dbReference type="OrthoDB" id="1112758at2"/>
<organism evidence="2 3">
    <name type="scientific">Mucilaginibacter corticis</name>
    <dbReference type="NCBI Taxonomy" id="2597670"/>
    <lineage>
        <taxon>Bacteria</taxon>
        <taxon>Pseudomonadati</taxon>
        <taxon>Bacteroidota</taxon>
        <taxon>Sphingobacteriia</taxon>
        <taxon>Sphingobacteriales</taxon>
        <taxon>Sphingobacteriaceae</taxon>
        <taxon>Mucilaginibacter</taxon>
    </lineage>
</organism>
<dbReference type="Gene3D" id="2.60.40.1120">
    <property type="entry name" value="Carboxypeptidase-like, regulatory domain"/>
    <property type="match status" value="1"/>
</dbReference>
<comment type="caution">
    <text evidence="2">The sequence shown here is derived from an EMBL/GenBank/DDBJ whole genome shotgun (WGS) entry which is preliminary data.</text>
</comment>
<reference evidence="2 3" key="1">
    <citation type="submission" date="2019-07" db="EMBL/GenBank/DDBJ databases">
        <authorList>
            <person name="Huq M.A."/>
        </authorList>
    </citation>
    <scope>NUCLEOTIDE SEQUENCE [LARGE SCALE GENOMIC DNA]</scope>
    <source>
        <strain evidence="2 3">MAH-19</strain>
    </source>
</reference>
<proteinExistence type="predicted"/>
<keyword evidence="1" id="KW-1133">Transmembrane helix</keyword>